<evidence type="ECO:0000256" key="1">
    <source>
        <dbReference type="SAM" id="MobiDB-lite"/>
    </source>
</evidence>
<protein>
    <submittedName>
        <fullName evidence="3">Uncharacterized protein</fullName>
    </submittedName>
</protein>
<evidence type="ECO:0000256" key="2">
    <source>
        <dbReference type="SAM" id="Phobius"/>
    </source>
</evidence>
<dbReference type="Proteomes" id="UP001164745">
    <property type="component" value="Chromosome"/>
</dbReference>
<keyword evidence="2" id="KW-0472">Membrane</keyword>
<accession>A0ABY7BHC4</accession>
<keyword evidence="2" id="KW-0812">Transmembrane</keyword>
<feature type="transmembrane region" description="Helical" evidence="2">
    <location>
        <begin position="42"/>
        <end position="64"/>
    </location>
</feature>
<gene>
    <name evidence="3" type="ORF">OTJ99_000360</name>
</gene>
<keyword evidence="4" id="KW-1185">Reference proteome</keyword>
<organism evidence="3 4">
    <name type="scientific">Caldicellulosiruptor naganoensis</name>
    <dbReference type="NCBI Taxonomy" id="29324"/>
    <lineage>
        <taxon>Bacteria</taxon>
        <taxon>Bacillati</taxon>
        <taxon>Bacillota</taxon>
        <taxon>Bacillota incertae sedis</taxon>
        <taxon>Caldicellulosiruptorales</taxon>
        <taxon>Caldicellulosiruptoraceae</taxon>
        <taxon>Caldicellulosiruptor</taxon>
    </lineage>
</organism>
<feature type="compositionally biased region" description="Polar residues" evidence="1">
    <location>
        <begin position="165"/>
        <end position="189"/>
    </location>
</feature>
<reference evidence="3" key="1">
    <citation type="submission" date="2022-12" db="EMBL/GenBank/DDBJ databases">
        <authorList>
            <person name="Bing R.G."/>
            <person name="Willard D.J."/>
            <person name="Manesh M.J.H."/>
            <person name="Laemthong T."/>
            <person name="Crosby J.R."/>
            <person name="Kelly R.M."/>
        </authorList>
    </citation>
    <scope>NUCLEOTIDE SEQUENCE</scope>
    <source>
        <strain evidence="3">DSM 8991</strain>
    </source>
</reference>
<feature type="compositionally biased region" description="Basic and acidic residues" evidence="1">
    <location>
        <begin position="93"/>
        <end position="131"/>
    </location>
</feature>
<feature type="compositionally biased region" description="Basic and acidic residues" evidence="1">
    <location>
        <begin position="219"/>
        <end position="234"/>
    </location>
</feature>
<evidence type="ECO:0000313" key="4">
    <source>
        <dbReference type="Proteomes" id="UP001164745"/>
    </source>
</evidence>
<evidence type="ECO:0000313" key="3">
    <source>
        <dbReference type="EMBL" id="WAM31880.1"/>
    </source>
</evidence>
<dbReference type="RefSeq" id="WP_045165470.1">
    <property type="nucleotide sequence ID" value="NZ_CP113864.1"/>
</dbReference>
<feature type="region of interest" description="Disordered" evidence="1">
    <location>
        <begin position="93"/>
        <end position="235"/>
    </location>
</feature>
<feature type="compositionally biased region" description="Polar residues" evidence="1">
    <location>
        <begin position="147"/>
        <end position="156"/>
    </location>
</feature>
<feature type="compositionally biased region" description="Basic and acidic residues" evidence="1">
    <location>
        <begin position="192"/>
        <end position="205"/>
    </location>
</feature>
<name>A0ABY7BHC4_9FIRM</name>
<proteinExistence type="predicted"/>
<sequence>MNDEKLDNLFEEAFRVEYRREFKEELKNFLLKEYEKRKRDRIYLRISTAIAACLVLTALLFLSFKLNIGSFRVSDSSLIKNEIEQVLNIDKSKESKVQENSAEEAKQTDDTKNIPALHESKTSNEKAKKENSTLSLPESSRKKPEQKSNSNTLSQNPKEKEALKNQANSKPRTVTATVQTTKSQGSGNKNLKVKEANNTKDENTRKVTIASIDANNQLSKEETRPDEEKSKESNEAAISQQVFYSVYVLKSESLDLKEEDIAKSLKSNGSAGVYTESLQSTTANSVYISIYQDYYYFEVSDNEDLKVMGALQQTVEEKVYKEAENILNSLGLENYRISVVNQESTYRANITFCYLGFEVYDSQGYIEFDKFGRIKRGQIYFKRFLPVQKVEVFDIQTAAAQFKRRYNLKDIDVSKIKLVYKKQGDVYLPVYIYINENKIYWLEK</sequence>
<dbReference type="EMBL" id="CP113864">
    <property type="protein sequence ID" value="WAM31880.1"/>
    <property type="molecule type" value="Genomic_DNA"/>
</dbReference>
<keyword evidence="2" id="KW-1133">Transmembrane helix</keyword>